<dbReference type="KEGG" id="ppsr:I6J18_16625"/>
<evidence type="ECO:0000313" key="3">
    <source>
        <dbReference type="Proteomes" id="UP000595254"/>
    </source>
</evidence>
<gene>
    <name evidence="2" type="ORF">I6J18_16625</name>
</gene>
<dbReference type="Proteomes" id="UP000595254">
    <property type="component" value="Chromosome"/>
</dbReference>
<dbReference type="GO" id="GO:0042834">
    <property type="term" value="F:peptidoglycan binding"/>
    <property type="evidence" value="ECO:0007669"/>
    <property type="project" value="InterPro"/>
</dbReference>
<protein>
    <submittedName>
        <fullName evidence="2">Phosphodiester glycosidase family protein</fullName>
    </submittedName>
</protein>
<sequence>MQRNIPVYRILIFSSLFLLFFYPSDIHAKGTQERYQKNELPLGNPNLNEKWVIQKLSPGLTYTKIERGHASNQYTVEVGFFDNQAAAQDLLHKLANNDFTFSILPIQNDPFNDIPEDIIGYSVRSGNYTNEADAELINKQLSAKGFSGKIIYNGFDGSSTETTGPWMVHILEIEQKAASHLLTTLANGQVNGKETVSSMAARSNAIAAINGGYFVTKNSDGTPGDLAGISIINGELLSESINHRSGFSLSERKTDVSVLSTQVQIKSSDGFQRDVDGMNRVSGLIRSCGNLANPLPTHDVTCRSDSELILYKPIFDTVTPVGNGVEVVLNEQGEVIVQDEFQGHIIPRNGSVLSGTGEAAAWLRTHAAVGMKVMTQTHIQSDHQTLSLTPKTSVVNGGPLLLKNNQFFIDADREGFNWSHDFFYRFGINRNPRTLAGSKPDGTILLVAVDGRNPQISVGLSFQESAMLMKSLGAKDALNLDGGGSTTMVINGSIVNHPSDSTGERPVGDALLFTN</sequence>
<feature type="domain" description="SPOR" evidence="1">
    <location>
        <begin position="68"/>
        <end position="153"/>
    </location>
</feature>
<dbReference type="AlphaFoldDB" id="A0A974RZE0"/>
<dbReference type="PANTHER" id="PTHR40446:SF2">
    <property type="entry name" value="N-ACETYLGLUCOSAMINE-1-PHOSPHODIESTER ALPHA-N-ACETYLGLUCOSAMINIDASE"/>
    <property type="match status" value="1"/>
</dbReference>
<evidence type="ECO:0000259" key="1">
    <source>
        <dbReference type="PROSITE" id="PS51724"/>
    </source>
</evidence>
<dbReference type="InterPro" id="IPR007730">
    <property type="entry name" value="SPOR-like_dom"/>
</dbReference>
<organism evidence="2 3">
    <name type="scientific">Peribacillus psychrosaccharolyticus</name>
    <name type="common">Bacillus psychrosaccharolyticus</name>
    <dbReference type="NCBI Taxonomy" id="1407"/>
    <lineage>
        <taxon>Bacteria</taxon>
        <taxon>Bacillati</taxon>
        <taxon>Bacillota</taxon>
        <taxon>Bacilli</taxon>
        <taxon>Bacillales</taxon>
        <taxon>Bacillaceae</taxon>
        <taxon>Peribacillus</taxon>
    </lineage>
</organism>
<dbReference type="SUPFAM" id="SSF110997">
    <property type="entry name" value="Sporulation related repeat"/>
    <property type="match status" value="1"/>
</dbReference>
<dbReference type="GO" id="GO:0016798">
    <property type="term" value="F:hydrolase activity, acting on glycosyl bonds"/>
    <property type="evidence" value="ECO:0007669"/>
    <property type="project" value="UniProtKB-KW"/>
</dbReference>
<evidence type="ECO:0000313" key="2">
    <source>
        <dbReference type="EMBL" id="QQS99247.1"/>
    </source>
</evidence>
<dbReference type="Gene3D" id="3.30.70.1070">
    <property type="entry name" value="Sporulation related repeat"/>
    <property type="match status" value="1"/>
</dbReference>
<dbReference type="PROSITE" id="PS51724">
    <property type="entry name" value="SPOR"/>
    <property type="match status" value="1"/>
</dbReference>
<keyword evidence="2" id="KW-0378">Hydrolase</keyword>
<dbReference type="RefSeq" id="WP_040375852.1">
    <property type="nucleotide sequence ID" value="NZ_CP068053.1"/>
</dbReference>
<reference evidence="2 3" key="1">
    <citation type="submission" date="2021-01" db="EMBL/GenBank/DDBJ databases">
        <title>FDA dAtabase for Regulatory Grade micrObial Sequences (FDA-ARGOS): Supporting development and validation of Infectious Disease Dx tests.</title>
        <authorList>
            <person name="Nelson B."/>
            <person name="Plummer A."/>
            <person name="Tallon L."/>
            <person name="Sadzewicz L."/>
            <person name="Zhao X."/>
            <person name="Boylan J."/>
            <person name="Ott S."/>
            <person name="Bowen H."/>
            <person name="Vavikolanu K."/>
            <person name="Mehta A."/>
            <person name="Aluvathingal J."/>
            <person name="Nadendla S."/>
            <person name="Myers T."/>
            <person name="Yan Y."/>
            <person name="Sichtig H."/>
        </authorList>
    </citation>
    <scope>NUCLEOTIDE SEQUENCE [LARGE SCALE GENOMIC DNA]</scope>
    <source>
        <strain evidence="2 3">FDAARGOS_1161</strain>
    </source>
</reference>
<keyword evidence="2" id="KW-0326">Glycosidase</keyword>
<proteinExistence type="predicted"/>
<dbReference type="EMBL" id="CP068053">
    <property type="protein sequence ID" value="QQS99247.1"/>
    <property type="molecule type" value="Genomic_DNA"/>
</dbReference>
<dbReference type="InterPro" id="IPR036680">
    <property type="entry name" value="SPOR-like_sf"/>
</dbReference>
<keyword evidence="3" id="KW-1185">Reference proteome</keyword>
<dbReference type="PANTHER" id="PTHR40446">
    <property type="entry name" value="N-ACETYLGLUCOSAMINE-1-PHOSPHODIESTER ALPHA-N-ACETYLGLUCOSAMINIDASE"/>
    <property type="match status" value="1"/>
</dbReference>
<dbReference type="InterPro" id="IPR018711">
    <property type="entry name" value="NAGPA"/>
</dbReference>
<dbReference type="Pfam" id="PF09992">
    <property type="entry name" value="NAGPA"/>
    <property type="match status" value="1"/>
</dbReference>
<accession>A0A974RZE0</accession>
<name>A0A974RZE0_PERPY</name>
<dbReference type="Pfam" id="PF05036">
    <property type="entry name" value="SPOR"/>
    <property type="match status" value="1"/>
</dbReference>